<feature type="transmembrane region" description="Helical" evidence="2">
    <location>
        <begin position="12"/>
        <end position="30"/>
    </location>
</feature>
<keyword evidence="2" id="KW-1133">Transmembrane helix</keyword>
<dbReference type="EMBL" id="CP020373">
    <property type="protein sequence ID" value="AZQ11183.1"/>
    <property type="molecule type" value="Genomic_DNA"/>
</dbReference>
<sequence length="264" mass="30273">MCNKKDLYLDRVYKLCAPLMLGFVAYSYIFSVKPVFDKQQELNEKSSLVETLASEVKDLEGERNVALSQLQTTQEKLSATSVDLKKRTESLERTSSSLNETQYKLDSTERKLSNLEIKLENKLEEITSKEALLAQLQLDVGQKNKELQELTKSLNSSENAAVAFYVYRVVNEVVNDGIRGSTSLVYSNSDESDRFNLYNALMKKAEVDENEQVDKYSQKYYENQAKALIKQFTEEKVSTSETSYKIAFDLYTYVFKKQMGMSTE</sequence>
<name>A0ABN5TWR2_9GAMM</name>
<proteinExistence type="predicted"/>
<keyword evidence="2" id="KW-0812">Transmembrane</keyword>
<evidence type="ECO:0000256" key="2">
    <source>
        <dbReference type="SAM" id="Phobius"/>
    </source>
</evidence>
<evidence type="ECO:0000256" key="1">
    <source>
        <dbReference type="SAM" id="Coils"/>
    </source>
</evidence>
<keyword evidence="4" id="KW-1185">Reference proteome</keyword>
<feature type="coiled-coil region" evidence="1">
    <location>
        <begin position="42"/>
        <end position="160"/>
    </location>
</feature>
<accession>A0ABN5TWR2</accession>
<organism evidence="3 4">
    <name type="scientific">Shewanella khirikhana</name>
    <dbReference type="NCBI Taxonomy" id="1965282"/>
    <lineage>
        <taxon>Bacteria</taxon>
        <taxon>Pseudomonadati</taxon>
        <taxon>Pseudomonadota</taxon>
        <taxon>Gammaproteobacteria</taxon>
        <taxon>Alteromonadales</taxon>
        <taxon>Shewanellaceae</taxon>
        <taxon>Shewanella</taxon>
    </lineage>
</organism>
<keyword evidence="2" id="KW-0472">Membrane</keyword>
<gene>
    <name evidence="3" type="primary">smc_2</name>
    <name evidence="3" type="ORF">STH12_02096</name>
</gene>
<reference evidence="4" key="1">
    <citation type="submission" date="2017-03" db="EMBL/GenBank/DDBJ databases">
        <title>Full genome sequence of a non-lethal Shewanella isolate that potentiates virulence of Vibio parahaemolyticus causing acute hepatopancreatic necrosis disease (AHPND) in shrimp.</title>
        <authorList>
            <person name="Prachumwat A."/>
            <person name="Sritunyalucksana K."/>
        </authorList>
    </citation>
    <scope>NUCLEOTIDE SEQUENCE [LARGE SCALE GENOMIC DNA]</scope>
    <source>
        <strain evidence="4">TH2012</strain>
    </source>
</reference>
<keyword evidence="1" id="KW-0175">Coiled coil</keyword>
<protein>
    <submittedName>
        <fullName evidence="3">Chromosome partition protein Smc</fullName>
    </submittedName>
</protein>
<evidence type="ECO:0000313" key="3">
    <source>
        <dbReference type="EMBL" id="AZQ11183.1"/>
    </source>
</evidence>
<evidence type="ECO:0000313" key="4">
    <source>
        <dbReference type="Proteomes" id="UP000278437"/>
    </source>
</evidence>
<dbReference type="Proteomes" id="UP000278437">
    <property type="component" value="Chromosome"/>
</dbReference>